<dbReference type="HAMAP" id="MF_01680">
    <property type="entry name" value="Salvage_MtnX"/>
    <property type="match status" value="1"/>
</dbReference>
<keyword evidence="2 4" id="KW-0378">Hydrolase</keyword>
<dbReference type="Pfam" id="PF12710">
    <property type="entry name" value="HAD"/>
    <property type="match status" value="1"/>
</dbReference>
<dbReference type="RefSeq" id="WP_104058859.1">
    <property type="nucleotide sequence ID" value="NZ_PREZ01000005.1"/>
</dbReference>
<dbReference type="InterPro" id="IPR036412">
    <property type="entry name" value="HAD-like_sf"/>
</dbReference>
<dbReference type="InterPro" id="IPR023214">
    <property type="entry name" value="HAD_sf"/>
</dbReference>
<evidence type="ECO:0000313" key="5">
    <source>
        <dbReference type="EMBL" id="PPA69866.1"/>
    </source>
</evidence>
<evidence type="ECO:0000256" key="3">
    <source>
        <dbReference type="ARBA" id="ARBA00023167"/>
    </source>
</evidence>
<evidence type="ECO:0000313" key="6">
    <source>
        <dbReference type="Proteomes" id="UP000239047"/>
    </source>
</evidence>
<reference evidence="5 6" key="1">
    <citation type="submission" date="2018-02" db="EMBL/GenBank/DDBJ databases">
        <title>Jeotgalibacillus proteolyticum sp. nov. a protease producing bacterium isolated from ocean sediments of Laizhou Bay.</title>
        <authorList>
            <person name="Li Y."/>
        </authorList>
    </citation>
    <scope>NUCLEOTIDE SEQUENCE [LARGE SCALE GENOMIC DNA]</scope>
    <source>
        <strain evidence="5 6">22-7</strain>
    </source>
</reference>
<comment type="pathway">
    <text evidence="4">Amino-acid biosynthesis; L-methionine biosynthesis via salvage pathway; L-methionine from S-methyl-5-thio-alpha-D-ribose 1-phosphate: step 4/6.</text>
</comment>
<dbReference type="Proteomes" id="UP000239047">
    <property type="component" value="Unassembled WGS sequence"/>
</dbReference>
<dbReference type="EC" id="3.1.3.87" evidence="4"/>
<dbReference type="PANTHER" id="PTHR28181">
    <property type="entry name" value="UPF0655 PROTEIN YCR015C"/>
    <property type="match status" value="1"/>
</dbReference>
<dbReference type="EMBL" id="PREZ01000005">
    <property type="protein sequence ID" value="PPA69866.1"/>
    <property type="molecule type" value="Genomic_DNA"/>
</dbReference>
<name>A0A2S5GA45_9BACL</name>
<protein>
    <recommendedName>
        <fullName evidence="4">2-hydroxy-3-keto-5-methylthiopentenyl-1-phosphate phosphatase</fullName>
        <shortName evidence="4">HK-MTPenyl-1-P phosphatase</shortName>
        <ecNumber evidence="4">3.1.3.87</ecNumber>
    </recommendedName>
</protein>
<keyword evidence="6" id="KW-1185">Reference proteome</keyword>
<dbReference type="NCBIfam" id="TIGR01489">
    <property type="entry name" value="DKMTPPase-SF"/>
    <property type="match status" value="1"/>
</dbReference>
<proteinExistence type="inferred from homology"/>
<dbReference type="Gene3D" id="3.40.50.1000">
    <property type="entry name" value="HAD superfamily/HAD-like"/>
    <property type="match status" value="1"/>
</dbReference>
<dbReference type="CDD" id="cd07524">
    <property type="entry name" value="HAD_Pase"/>
    <property type="match status" value="1"/>
</dbReference>
<dbReference type="PANTHER" id="PTHR28181:SF2">
    <property type="entry name" value="PHOSPHORIC MONOESTER HYDROLASE"/>
    <property type="match status" value="1"/>
</dbReference>
<dbReference type="InterPro" id="IPR006384">
    <property type="entry name" value="HAD_hydro_PyrdxlP_Pase-like"/>
</dbReference>
<organism evidence="5 6">
    <name type="scientific">Jeotgalibacillus proteolyticus</name>
    <dbReference type="NCBI Taxonomy" id="2082395"/>
    <lineage>
        <taxon>Bacteria</taxon>
        <taxon>Bacillati</taxon>
        <taxon>Bacillota</taxon>
        <taxon>Bacilli</taxon>
        <taxon>Bacillales</taxon>
        <taxon>Caryophanaceae</taxon>
        <taxon>Jeotgalibacillus</taxon>
    </lineage>
</organism>
<comment type="similarity">
    <text evidence="4">Belongs to the HAD-like hydrolase superfamily. MtnX family.</text>
</comment>
<sequence length="222" mass="25260">MKKKRIIFCDFDGTITTSDNIIAIMKEFAPPEWEGIKDRILAQEVSIQEGVGALFNTLPSHKKNAIEDFLFSQIVIRDGFEEFVSYTRKENIELKVVSGGIDFFVYPLLKPYGLEKDIFCNGSDFSGERIRITWPHACDENCSNGCGCCKPSILRTYPAQDYYKIVIGDSVTDLEAAKIADHVYACDDYLADKCEELGLTYTRFHSFHEIIEKLEHQKEAVS</sequence>
<evidence type="ECO:0000256" key="4">
    <source>
        <dbReference type="HAMAP-Rule" id="MF_01680"/>
    </source>
</evidence>
<dbReference type="GO" id="GO:0043716">
    <property type="term" value="F:2-hydroxy-3-keto-5-methylthiopentenyl-1-phosphate phosphatase activity"/>
    <property type="evidence" value="ECO:0007669"/>
    <property type="project" value="UniProtKB-UniRule"/>
</dbReference>
<dbReference type="AlphaFoldDB" id="A0A2S5GA45"/>
<dbReference type="InterPro" id="IPR017718">
    <property type="entry name" value="HAD-SF_hydro_IB_MtnX"/>
</dbReference>
<evidence type="ECO:0000256" key="1">
    <source>
        <dbReference type="ARBA" id="ARBA00022605"/>
    </source>
</evidence>
<dbReference type="SUPFAM" id="SSF56784">
    <property type="entry name" value="HAD-like"/>
    <property type="match status" value="1"/>
</dbReference>
<dbReference type="InterPro" id="IPR050849">
    <property type="entry name" value="HAD-like_hydrolase_phosphatase"/>
</dbReference>
<evidence type="ECO:0000256" key="2">
    <source>
        <dbReference type="ARBA" id="ARBA00022801"/>
    </source>
</evidence>
<keyword evidence="3 4" id="KW-0486">Methionine biosynthesis</keyword>
<dbReference type="NCBIfam" id="NF007103">
    <property type="entry name" value="PRK09552.1"/>
    <property type="match status" value="1"/>
</dbReference>
<accession>A0A2S5GA45</accession>
<dbReference type="Gene3D" id="3.90.1470.20">
    <property type="match status" value="1"/>
</dbReference>
<comment type="function">
    <text evidence="4">Dephosphorylates 2-hydroxy-3-keto-5-methylthiopentenyl-1-phosphate (HK-MTPenyl-1-P) yielding 1,2-dihydroxy-3-keto-5-methylthiopentene (DHK-MTPene).</text>
</comment>
<dbReference type="NCBIfam" id="TIGR01488">
    <property type="entry name" value="HAD-SF-IB"/>
    <property type="match status" value="1"/>
</dbReference>
<comment type="catalytic activity">
    <reaction evidence="4">
        <text>2-hydroxy-5-methylsulfanyl-3-oxopent-1-enyl phosphate + H2O = 1,2-dihydroxy-5-(methylsulfanyl)pent-1-en-3-one + phosphate</text>
        <dbReference type="Rhea" id="RHEA:14481"/>
        <dbReference type="ChEBI" id="CHEBI:15377"/>
        <dbReference type="ChEBI" id="CHEBI:43474"/>
        <dbReference type="ChEBI" id="CHEBI:49252"/>
        <dbReference type="ChEBI" id="CHEBI:59505"/>
        <dbReference type="EC" id="3.1.3.87"/>
    </reaction>
</comment>
<comment type="caution">
    <text evidence="5">The sequence shown here is derived from an EMBL/GenBank/DDBJ whole genome shotgun (WGS) entry which is preliminary data.</text>
</comment>
<keyword evidence="1 4" id="KW-0028">Amino-acid biosynthesis</keyword>
<dbReference type="GO" id="GO:0019509">
    <property type="term" value="P:L-methionine salvage from methylthioadenosine"/>
    <property type="evidence" value="ECO:0007669"/>
    <property type="project" value="UniProtKB-UniRule"/>
</dbReference>
<dbReference type="OrthoDB" id="9804940at2"/>
<gene>
    <name evidence="4" type="primary">mtnX</name>
    <name evidence="5" type="ORF">C4B60_15150</name>
</gene>
<dbReference type="UniPathway" id="UPA00904">
    <property type="reaction ID" value="UER00877"/>
</dbReference>